<gene>
    <name evidence="1" type="ORF">ACFFH7_05935</name>
</gene>
<sequence>MTSFRVDDVRTATEPLPTLPLAEVQAELFGEVLASGGDPDTPVIEPNGVHPLLDAVSRAFGEHRPLVLSPDAVWLTIAQGVAQHIRLHAEELRPKLVGRPGREALVLEMLEPPANADEWRAVIEQLGKEVASRAAGADLFECDFTTSTEVERTASRVIMLDGYSPYFSYWMKFVCGIPRITLTGTVEDWRKIRSRVDRLPEFGLEKWVRSLVPIADEFVRAASGEPNLWFWQRIYNPADAYGGAVITGWAARFYPYLRVRGVSDCSNPLLDLPIGEPRNVTRNSYGAVESPSITTEQVPATLSQAVVRINNMVTGENTAVALHGGLVGVTQDRNWQLQPIAGWHITLATPAVGPVLDRIIRDHETTPPVDVPQFFPASAEYIELYRRMGSAGLHGGAARIVPHEEQRKVFAGTRERTLLGVVELADGRTVAMATDTDDIHWVLCRFEPDTENEQPKRWRLAESRADALDLGTSLAMVLDVLLDGDELERLEVGRLSDLDSGGL</sequence>
<reference evidence="1 2" key="1">
    <citation type="submission" date="2024-09" db="EMBL/GenBank/DDBJ databases">
        <authorList>
            <person name="Sun Q."/>
            <person name="Mori K."/>
        </authorList>
    </citation>
    <scope>NUCLEOTIDE SEQUENCE [LARGE SCALE GENOMIC DNA]</scope>
    <source>
        <strain evidence="1 2">TBRC 1432</strain>
    </source>
</reference>
<dbReference type="RefSeq" id="WP_379793804.1">
    <property type="nucleotide sequence ID" value="NZ_JBHLUD010000001.1"/>
</dbReference>
<comment type="caution">
    <text evidence="1">The sequence shown here is derived from an EMBL/GenBank/DDBJ whole genome shotgun (WGS) entry which is preliminary data.</text>
</comment>
<dbReference type="Proteomes" id="UP001589810">
    <property type="component" value="Unassembled WGS sequence"/>
</dbReference>
<proteinExistence type="predicted"/>
<evidence type="ECO:0000313" key="1">
    <source>
        <dbReference type="EMBL" id="MFC0541011.1"/>
    </source>
</evidence>
<dbReference type="EMBL" id="JBHLUD010000001">
    <property type="protein sequence ID" value="MFC0541011.1"/>
    <property type="molecule type" value="Genomic_DNA"/>
</dbReference>
<organism evidence="1 2">
    <name type="scientific">Kutzneria chonburiensis</name>
    <dbReference type="NCBI Taxonomy" id="1483604"/>
    <lineage>
        <taxon>Bacteria</taxon>
        <taxon>Bacillati</taxon>
        <taxon>Actinomycetota</taxon>
        <taxon>Actinomycetes</taxon>
        <taxon>Pseudonocardiales</taxon>
        <taxon>Pseudonocardiaceae</taxon>
        <taxon>Kutzneria</taxon>
    </lineage>
</organism>
<dbReference type="InterPro" id="IPR025533">
    <property type="entry name" value="DUF4419"/>
</dbReference>
<accession>A0ABV6ML31</accession>
<keyword evidence="2" id="KW-1185">Reference proteome</keyword>
<name>A0ABV6ML31_9PSEU</name>
<dbReference type="Pfam" id="PF14388">
    <property type="entry name" value="DUF4419"/>
    <property type="match status" value="1"/>
</dbReference>
<dbReference type="PANTHER" id="PTHR31252">
    <property type="entry name" value="DUF4419 DOMAIN-CONTAINING PROTEIN"/>
    <property type="match status" value="1"/>
</dbReference>
<evidence type="ECO:0000313" key="2">
    <source>
        <dbReference type="Proteomes" id="UP001589810"/>
    </source>
</evidence>
<protein>
    <submittedName>
        <fullName evidence="1">DUF4419 domain-containing protein</fullName>
    </submittedName>
</protein>
<dbReference type="PANTHER" id="PTHR31252:SF11">
    <property type="entry name" value="DUF4419 DOMAIN-CONTAINING PROTEIN"/>
    <property type="match status" value="1"/>
</dbReference>